<protein>
    <recommendedName>
        <fullName evidence="9">Periplasmic chaperone PpiD</fullName>
    </recommendedName>
    <alternativeName>
        <fullName evidence="10">Periplasmic folding chaperone</fullName>
    </alternativeName>
</protein>
<evidence type="ECO:0000256" key="9">
    <source>
        <dbReference type="ARBA" id="ARBA00040743"/>
    </source>
</evidence>
<dbReference type="GO" id="GO:0003755">
    <property type="term" value="F:peptidyl-prolyl cis-trans isomerase activity"/>
    <property type="evidence" value="ECO:0007669"/>
    <property type="project" value="UniProtKB-KW"/>
</dbReference>
<organism evidence="14 15">
    <name type="scientific">Cellvibrio mixtus</name>
    <dbReference type="NCBI Taxonomy" id="39650"/>
    <lineage>
        <taxon>Bacteria</taxon>
        <taxon>Pseudomonadati</taxon>
        <taxon>Pseudomonadota</taxon>
        <taxon>Gammaproteobacteria</taxon>
        <taxon>Cellvibrionales</taxon>
        <taxon>Cellvibrionaceae</taxon>
        <taxon>Cellvibrio</taxon>
    </lineage>
</organism>
<evidence type="ECO:0000256" key="1">
    <source>
        <dbReference type="ARBA" id="ARBA00004382"/>
    </source>
</evidence>
<dbReference type="PANTHER" id="PTHR47529:SF1">
    <property type="entry name" value="PERIPLASMIC CHAPERONE PPID"/>
    <property type="match status" value="1"/>
</dbReference>
<dbReference type="PROSITE" id="PS50198">
    <property type="entry name" value="PPIC_PPIASE_2"/>
    <property type="match status" value="1"/>
</dbReference>
<evidence type="ECO:0000313" key="15">
    <source>
        <dbReference type="Proteomes" id="UP000216101"/>
    </source>
</evidence>
<dbReference type="SUPFAM" id="SSF109998">
    <property type="entry name" value="Triger factor/SurA peptide-binding domain-like"/>
    <property type="match status" value="1"/>
</dbReference>
<keyword evidence="11" id="KW-0697">Rotamase</keyword>
<evidence type="ECO:0000256" key="12">
    <source>
        <dbReference type="SAM" id="Phobius"/>
    </source>
</evidence>
<evidence type="ECO:0000256" key="4">
    <source>
        <dbReference type="ARBA" id="ARBA00022692"/>
    </source>
</evidence>
<accession>A0A266Q6N3</accession>
<dbReference type="Gene3D" id="1.10.4030.10">
    <property type="entry name" value="Porin chaperone SurA, peptide-binding domain"/>
    <property type="match status" value="1"/>
</dbReference>
<feature type="domain" description="PpiC" evidence="13">
    <location>
        <begin position="267"/>
        <end position="359"/>
    </location>
</feature>
<proteinExistence type="inferred from homology"/>
<name>A0A266Q6N3_9GAMM</name>
<evidence type="ECO:0000256" key="6">
    <source>
        <dbReference type="ARBA" id="ARBA00023136"/>
    </source>
</evidence>
<evidence type="ECO:0000256" key="2">
    <source>
        <dbReference type="ARBA" id="ARBA00022475"/>
    </source>
</evidence>
<evidence type="ECO:0000256" key="7">
    <source>
        <dbReference type="ARBA" id="ARBA00023186"/>
    </source>
</evidence>
<feature type="transmembrane region" description="Helical" evidence="12">
    <location>
        <begin position="12"/>
        <end position="36"/>
    </location>
</feature>
<evidence type="ECO:0000256" key="3">
    <source>
        <dbReference type="ARBA" id="ARBA00022519"/>
    </source>
</evidence>
<dbReference type="InterPro" id="IPR023058">
    <property type="entry name" value="PPIase_PpiC_CS"/>
</dbReference>
<keyword evidence="6 12" id="KW-0472">Membrane</keyword>
<keyword evidence="4 12" id="KW-0812">Transmembrane</keyword>
<dbReference type="Pfam" id="PF13624">
    <property type="entry name" value="SurA_N_3"/>
    <property type="match status" value="1"/>
</dbReference>
<dbReference type="InterPro" id="IPR046357">
    <property type="entry name" value="PPIase_dom_sf"/>
</dbReference>
<sequence length="623" mass="67645">MLQNLRDNSRGVISFILIGFLVIIFALTGVEALFNWDTSANQAAKVNGETITEMDVNRAIGMQKQQMLNAYGDQIPAQFLSDEYLRKPAIDNLVQRLILSQAAKEAGMAVGETYLAQQIATAPQFKNEAGVFDNNVYQALLRNLGYTHSTYTKILSDELLINQLQAGVAESAFSTPAQLDDIVALSFQSRDIQYVILPSAKVRDSIELQDSEVQSYYDANQPMFVSEEQIAVDYISLSVQDLMANVSISEEQLRAQYEQNSAAFVAAPERQAAHILIEGNDADKIKQVSEKLASGVEFASVASEFSDDSGSKDQGGDLGFTSGDAFPQEFETALASLKVGEVSGPVKTDAGTHFIKLLAEKNSTPPSFEEQKAAIEEQLKRAEAEVNFVAQLEKLRDLSYNAENLAEVAKELGLKVENSGLYERSKGKGLLASPKVTEAAFSDEVLREGNSSEVIEIDSSNVLVLKMTEHKPSQVKPLAEVKEQIVNTLKDQKARVLLSEQSNKFIADLNAGSTLADLSVASGLESKEFKEATRNTADADGDVLRHAFSMPKPAAGKPSVGNVMTSGGDMAIVVVQSVSPGSFEKVTPEQKTTISAQLASIYGRNDFSGFQKFLKDSADIVQK</sequence>
<dbReference type="SUPFAM" id="SSF54534">
    <property type="entry name" value="FKBP-like"/>
    <property type="match status" value="1"/>
</dbReference>
<dbReference type="AlphaFoldDB" id="A0A266Q6N3"/>
<comment type="subcellular location">
    <subcellularLocation>
        <location evidence="1">Cell inner membrane</location>
        <topology evidence="1">Single-pass type II membrane protein</topology>
        <orientation evidence="1">Periplasmic side</orientation>
    </subcellularLocation>
</comment>
<gene>
    <name evidence="14" type="ORF">CBP51_18005</name>
</gene>
<evidence type="ECO:0000256" key="11">
    <source>
        <dbReference type="PROSITE-ProRule" id="PRU00278"/>
    </source>
</evidence>
<keyword evidence="3" id="KW-0997">Cell inner membrane</keyword>
<keyword evidence="2" id="KW-1003">Cell membrane</keyword>
<evidence type="ECO:0000256" key="10">
    <source>
        <dbReference type="ARBA" id="ARBA00042775"/>
    </source>
</evidence>
<dbReference type="EMBL" id="NHNI01000002">
    <property type="protein sequence ID" value="OZY85041.1"/>
    <property type="molecule type" value="Genomic_DNA"/>
</dbReference>
<comment type="similarity">
    <text evidence="8">Belongs to the PpiD chaperone family.</text>
</comment>
<keyword evidence="11 14" id="KW-0413">Isomerase</keyword>
<keyword evidence="15" id="KW-1185">Reference proteome</keyword>
<dbReference type="GO" id="GO:0005886">
    <property type="term" value="C:plasma membrane"/>
    <property type="evidence" value="ECO:0007669"/>
    <property type="project" value="UniProtKB-SubCell"/>
</dbReference>
<dbReference type="Pfam" id="PF00639">
    <property type="entry name" value="Rotamase"/>
    <property type="match status" value="1"/>
</dbReference>
<dbReference type="Proteomes" id="UP000216101">
    <property type="component" value="Unassembled WGS sequence"/>
</dbReference>
<dbReference type="PROSITE" id="PS01096">
    <property type="entry name" value="PPIC_PPIASE_1"/>
    <property type="match status" value="1"/>
</dbReference>
<evidence type="ECO:0000313" key="14">
    <source>
        <dbReference type="EMBL" id="OZY85041.1"/>
    </source>
</evidence>
<keyword evidence="7" id="KW-0143">Chaperone</keyword>
<evidence type="ECO:0000256" key="5">
    <source>
        <dbReference type="ARBA" id="ARBA00022989"/>
    </source>
</evidence>
<dbReference type="Gene3D" id="3.10.50.40">
    <property type="match status" value="1"/>
</dbReference>
<dbReference type="RefSeq" id="WP_094985977.1">
    <property type="nucleotide sequence ID" value="NZ_NHNI01000002.1"/>
</dbReference>
<evidence type="ECO:0000256" key="8">
    <source>
        <dbReference type="ARBA" id="ARBA00038408"/>
    </source>
</evidence>
<dbReference type="PANTHER" id="PTHR47529">
    <property type="entry name" value="PEPTIDYL-PROLYL CIS-TRANS ISOMERASE D"/>
    <property type="match status" value="1"/>
</dbReference>
<dbReference type="InterPro" id="IPR027304">
    <property type="entry name" value="Trigger_fact/SurA_dom_sf"/>
</dbReference>
<evidence type="ECO:0000259" key="13">
    <source>
        <dbReference type="PROSITE" id="PS50198"/>
    </source>
</evidence>
<dbReference type="InterPro" id="IPR052029">
    <property type="entry name" value="PpiD_chaperone"/>
</dbReference>
<comment type="caution">
    <text evidence="14">The sequence shown here is derived from an EMBL/GenBank/DDBJ whole genome shotgun (WGS) entry which is preliminary data.</text>
</comment>
<dbReference type="InterPro" id="IPR000297">
    <property type="entry name" value="PPIase_PpiC"/>
</dbReference>
<keyword evidence="5 12" id="KW-1133">Transmembrane helix</keyword>
<reference evidence="15" key="1">
    <citation type="submission" date="2017-05" db="EMBL/GenBank/DDBJ databases">
        <authorList>
            <person name="Barney B.M."/>
        </authorList>
    </citation>
    <scope>NUCLEOTIDE SEQUENCE [LARGE SCALE GENOMIC DNA]</scope>
    <source>
        <strain evidence="15">PSBB022</strain>
    </source>
</reference>